<keyword evidence="2" id="KW-1185">Reference proteome</keyword>
<organism evidence="1 2">
    <name type="scientific">Roseateles hydrophilus</name>
    <dbReference type="NCBI Taxonomy" id="2975054"/>
    <lineage>
        <taxon>Bacteria</taxon>
        <taxon>Pseudomonadati</taxon>
        <taxon>Pseudomonadota</taxon>
        <taxon>Betaproteobacteria</taxon>
        <taxon>Burkholderiales</taxon>
        <taxon>Sphaerotilaceae</taxon>
        <taxon>Roseateles</taxon>
    </lineage>
</organism>
<reference evidence="1" key="1">
    <citation type="submission" date="2022-08" db="EMBL/GenBank/DDBJ databases">
        <title>Genome sequencing of Pelomonas sp. UHG3.</title>
        <authorList>
            <person name="So Y."/>
        </authorList>
    </citation>
    <scope>NUCLEOTIDE SEQUENCE</scope>
    <source>
        <strain evidence="1">UHG3</strain>
    </source>
</reference>
<dbReference type="Proteomes" id="UP001076464">
    <property type="component" value="Unassembled WGS sequence"/>
</dbReference>
<gene>
    <name evidence="1" type="ORF">NYO99_19585</name>
</gene>
<evidence type="ECO:0000313" key="1">
    <source>
        <dbReference type="EMBL" id="MCY4747185.1"/>
    </source>
</evidence>
<sequence>RFLHSSAKRRDFDLSFRLRQVLLKTFFKHSTESNTPGLSTPTLPSNKTSCEQRSLLLWHRFLAARKTLLKIALCAFGERSRPGGMTNARSLHRLSAPRTHASVVSTAGHALSLGACSSADPQTNQ</sequence>
<name>A0ACC6CFW8_9BURK</name>
<evidence type="ECO:0000313" key="2">
    <source>
        <dbReference type="Proteomes" id="UP001076464"/>
    </source>
</evidence>
<proteinExistence type="predicted"/>
<feature type="non-terminal residue" evidence="1">
    <location>
        <position position="1"/>
    </location>
</feature>
<comment type="caution">
    <text evidence="1">The sequence shown here is derived from an EMBL/GenBank/DDBJ whole genome shotgun (WGS) entry which is preliminary data.</text>
</comment>
<accession>A0ACC6CFW8</accession>
<dbReference type="EMBL" id="JAPPUY010000005">
    <property type="protein sequence ID" value="MCY4747185.1"/>
    <property type="molecule type" value="Genomic_DNA"/>
</dbReference>
<protein>
    <submittedName>
        <fullName evidence="1">Uncharacterized protein</fullName>
    </submittedName>
</protein>